<dbReference type="AlphaFoldDB" id="A0A6J4PQX6"/>
<protein>
    <recommendedName>
        <fullName evidence="3">YMGG-like Gly-zipper domain-containing protein</fullName>
    </recommendedName>
</protein>
<organism evidence="2">
    <name type="scientific">uncultured Pyrinomonadaceae bacterium</name>
    <dbReference type="NCBI Taxonomy" id="2283094"/>
    <lineage>
        <taxon>Bacteria</taxon>
        <taxon>Pseudomonadati</taxon>
        <taxon>Acidobacteriota</taxon>
        <taxon>Blastocatellia</taxon>
        <taxon>Blastocatellales</taxon>
        <taxon>Pyrinomonadaceae</taxon>
        <taxon>environmental samples</taxon>
    </lineage>
</organism>
<dbReference type="EMBL" id="CADCUR010000275">
    <property type="protein sequence ID" value="CAA9421823.1"/>
    <property type="molecule type" value="Genomic_DNA"/>
</dbReference>
<feature type="signal peptide" evidence="1">
    <location>
        <begin position="1"/>
        <end position="24"/>
    </location>
</feature>
<reference evidence="2" key="1">
    <citation type="submission" date="2020-02" db="EMBL/GenBank/DDBJ databases">
        <authorList>
            <person name="Meier V. D."/>
        </authorList>
    </citation>
    <scope>NUCLEOTIDE SEQUENCE</scope>
    <source>
        <strain evidence="2">AVDCRST_MAG74</strain>
    </source>
</reference>
<keyword evidence="1" id="KW-0732">Signal</keyword>
<evidence type="ECO:0000313" key="2">
    <source>
        <dbReference type="EMBL" id="CAA9421823.1"/>
    </source>
</evidence>
<accession>A0A6J4PQX6</accession>
<evidence type="ECO:0008006" key="3">
    <source>
        <dbReference type="Google" id="ProtNLM"/>
    </source>
</evidence>
<name>A0A6J4PQX6_9BACT</name>
<gene>
    <name evidence="2" type="ORF">AVDCRST_MAG74-3298</name>
</gene>
<evidence type="ECO:0000256" key="1">
    <source>
        <dbReference type="SAM" id="SignalP"/>
    </source>
</evidence>
<proteinExistence type="predicted"/>
<sequence>MKKFIATLMMMAMLAVVLPLSANAQTNGTRYTRNRTNTNRVYKRPNFYQRHRNLINVGIGTGAGALLGGLIGGKKGALIGTAVGAGGSALYTYKINPKTKRYYRVYR</sequence>
<feature type="chain" id="PRO_5027013218" description="YMGG-like Gly-zipper domain-containing protein" evidence="1">
    <location>
        <begin position="25"/>
        <end position="107"/>
    </location>
</feature>